<evidence type="ECO:0000256" key="1">
    <source>
        <dbReference type="SAM" id="Phobius"/>
    </source>
</evidence>
<keyword evidence="1" id="KW-0472">Membrane</keyword>
<proteinExistence type="predicted"/>
<feature type="transmembrane region" description="Helical" evidence="1">
    <location>
        <begin position="38"/>
        <end position="54"/>
    </location>
</feature>
<evidence type="ECO:0000313" key="3">
    <source>
        <dbReference type="EMBL" id="SSX28650.1"/>
    </source>
</evidence>
<name>A0A336MFE7_CULSO</name>
<reference evidence="2" key="1">
    <citation type="submission" date="2018-04" db="EMBL/GenBank/DDBJ databases">
        <authorList>
            <person name="Go L.Y."/>
            <person name="Mitchell J.A."/>
        </authorList>
    </citation>
    <scope>NUCLEOTIDE SEQUENCE</scope>
    <source>
        <tissue evidence="2">Whole organism</tissue>
    </source>
</reference>
<keyword evidence="1" id="KW-0812">Transmembrane</keyword>
<sequence>MTKTSKSIWDKLLEFINYWWFRYLMVTELYIVEKWERVVIHVFFLAVFLLQWCFNQTILLKITGTLLGLDNTQLRPTLTDSHNASS</sequence>
<accession>A0A336MFE7</accession>
<protein>
    <submittedName>
        <fullName evidence="3">CSON000319 protein</fullName>
    </submittedName>
</protein>
<keyword evidence="1" id="KW-1133">Transmembrane helix</keyword>
<evidence type="ECO:0000313" key="2">
    <source>
        <dbReference type="EMBL" id="SSX08738.1"/>
    </source>
</evidence>
<dbReference type="OMA" id="IVEKWER"/>
<organism evidence="3">
    <name type="scientific">Culicoides sonorensis</name>
    <name type="common">Biting midge</name>
    <dbReference type="NCBI Taxonomy" id="179676"/>
    <lineage>
        <taxon>Eukaryota</taxon>
        <taxon>Metazoa</taxon>
        <taxon>Ecdysozoa</taxon>
        <taxon>Arthropoda</taxon>
        <taxon>Hexapoda</taxon>
        <taxon>Insecta</taxon>
        <taxon>Pterygota</taxon>
        <taxon>Neoptera</taxon>
        <taxon>Endopterygota</taxon>
        <taxon>Diptera</taxon>
        <taxon>Nematocera</taxon>
        <taxon>Chironomoidea</taxon>
        <taxon>Ceratopogonidae</taxon>
        <taxon>Ceratopogoninae</taxon>
        <taxon>Culicoides</taxon>
        <taxon>Monoculicoides</taxon>
    </lineage>
</organism>
<dbReference type="VEuPathDB" id="VectorBase:CSON000319"/>
<dbReference type="EMBL" id="UFQS01001052">
    <property type="protein sequence ID" value="SSX08738.1"/>
    <property type="molecule type" value="Genomic_DNA"/>
</dbReference>
<dbReference type="AlphaFoldDB" id="A0A336MFE7"/>
<gene>
    <name evidence="3" type="primary">CSON000319</name>
</gene>
<reference evidence="3" key="2">
    <citation type="submission" date="2018-07" db="EMBL/GenBank/DDBJ databases">
        <authorList>
            <person name="Quirk P.G."/>
            <person name="Krulwich T.A."/>
        </authorList>
    </citation>
    <scope>NUCLEOTIDE SEQUENCE</scope>
</reference>
<dbReference type="EMBL" id="UFQT01001052">
    <property type="protein sequence ID" value="SSX28650.1"/>
    <property type="molecule type" value="Genomic_DNA"/>
</dbReference>